<evidence type="ECO:0000313" key="2">
    <source>
        <dbReference type="Proteomes" id="UP000180280"/>
    </source>
</evidence>
<accession>A0ABX3CG54</accession>
<reference evidence="1 2" key="1">
    <citation type="submission" date="2016-09" db="EMBL/GenBank/DDBJ databases">
        <title>Chromobacterium muskegensis sp. nov., an insecticidal bacterium isolated from Sphagnum bogs.</title>
        <authorList>
            <person name="Sparks M.E."/>
            <person name="Blackburn M.B."/>
            <person name="Gundersen-Rindal D.E."/>
            <person name="Mitchell A."/>
            <person name="Farrar R."/>
            <person name="Kuhar D."/>
        </authorList>
    </citation>
    <scope>NUCLEOTIDE SEQUENCE [LARGE SCALE GENOMIC DNA]</scope>
    <source>
        <strain evidence="1 2">14B-1</strain>
    </source>
</reference>
<dbReference type="EMBL" id="MKCT01000001">
    <property type="protein sequence ID" value="OHX21156.1"/>
    <property type="molecule type" value="Genomic_DNA"/>
</dbReference>
<dbReference type="Proteomes" id="UP000180280">
    <property type="component" value="Unassembled WGS sequence"/>
</dbReference>
<name>A0ABX3CG54_9NEIS</name>
<keyword evidence="2" id="KW-1185">Reference proteome</keyword>
<evidence type="ECO:0000313" key="1">
    <source>
        <dbReference type="EMBL" id="OHX21156.1"/>
    </source>
</evidence>
<sequence>MAHELATWFDELPTAASPTDMATRRQADNAAPDPLALPWCRDDGPELAGADLHPDERLPLLCRGCAALREGQCRQLATIPTHEQTARCDAFQPLPGVTMGHCWLWRLTLKDGRLVWWSNLPPANQATVLRRARLRYGVALATVRPQPGWQELPAVNPRPHMGCNPTCG</sequence>
<organism evidence="1 2">
    <name type="scientific">Chromobacterium sphagni</name>
    <dbReference type="NCBI Taxonomy" id="1903179"/>
    <lineage>
        <taxon>Bacteria</taxon>
        <taxon>Pseudomonadati</taxon>
        <taxon>Pseudomonadota</taxon>
        <taxon>Betaproteobacteria</taxon>
        <taxon>Neisseriales</taxon>
        <taxon>Chromobacteriaceae</taxon>
        <taxon>Chromobacterium</taxon>
    </lineage>
</organism>
<gene>
    <name evidence="1" type="ORF">BI344_01030</name>
</gene>
<comment type="caution">
    <text evidence="1">The sequence shown here is derived from an EMBL/GenBank/DDBJ whole genome shotgun (WGS) entry which is preliminary data.</text>
</comment>
<protein>
    <submittedName>
        <fullName evidence="1">Uncharacterized protein</fullName>
    </submittedName>
</protein>
<proteinExistence type="predicted"/>